<feature type="transmembrane region" description="Helical" evidence="1">
    <location>
        <begin position="60"/>
        <end position="78"/>
    </location>
</feature>
<dbReference type="EMBL" id="BSRA01000008">
    <property type="protein sequence ID" value="GLV13972.1"/>
    <property type="molecule type" value="Genomic_DNA"/>
</dbReference>
<keyword evidence="1" id="KW-1133">Transmembrane helix</keyword>
<keyword evidence="4" id="KW-1185">Reference proteome</keyword>
<sequence>MGHVHMIYGVILILLAIVATAWEIASKAGLPKAFRGIVIGLFDLQVILGIITWIVRRPHWQFIGHPILMVAAVVILHVMTSLQHARSRRIAGWIIALVLLIIGAGAYHA</sequence>
<accession>A0A1H2TTS3</accession>
<proteinExistence type="predicted"/>
<dbReference type="AlphaFoldDB" id="A0A1H2TTS3"/>
<reference evidence="2" key="3">
    <citation type="submission" date="2023-02" db="EMBL/GenBank/DDBJ databases">
        <title>Proposal of a novel subspecies: Alicyclobacillus hesperidum subspecies aegle.</title>
        <authorList>
            <person name="Goto K."/>
            <person name="Fujii T."/>
            <person name="Yasui K."/>
            <person name="Mochida K."/>
            <person name="Kato-Tanaka Y."/>
            <person name="Morohoshi S."/>
            <person name="An S.Y."/>
            <person name="Kasai H."/>
            <person name="Yokota A."/>
        </authorList>
    </citation>
    <scope>NUCLEOTIDE SEQUENCE</scope>
    <source>
        <strain evidence="2">DSM 12766</strain>
    </source>
</reference>
<feature type="transmembrane region" description="Helical" evidence="1">
    <location>
        <begin position="37"/>
        <end position="54"/>
    </location>
</feature>
<dbReference type="Proteomes" id="UP000182589">
    <property type="component" value="Unassembled WGS sequence"/>
</dbReference>
<protein>
    <submittedName>
        <fullName evidence="3">Uncharacterized protein</fullName>
    </submittedName>
</protein>
<dbReference type="Proteomes" id="UP001157137">
    <property type="component" value="Unassembled WGS sequence"/>
</dbReference>
<evidence type="ECO:0000256" key="1">
    <source>
        <dbReference type="SAM" id="Phobius"/>
    </source>
</evidence>
<evidence type="ECO:0000313" key="2">
    <source>
        <dbReference type="EMBL" id="GLV13972.1"/>
    </source>
</evidence>
<gene>
    <name evidence="2" type="ORF">Heshes_16560</name>
    <name evidence="3" type="ORF">SAMN04489725_10698</name>
</gene>
<organism evidence="3 4">
    <name type="scientific">Alicyclobacillus hesperidum</name>
    <dbReference type="NCBI Taxonomy" id="89784"/>
    <lineage>
        <taxon>Bacteria</taxon>
        <taxon>Bacillati</taxon>
        <taxon>Bacillota</taxon>
        <taxon>Bacilli</taxon>
        <taxon>Bacillales</taxon>
        <taxon>Alicyclobacillaceae</taxon>
        <taxon>Alicyclobacillus</taxon>
    </lineage>
</organism>
<evidence type="ECO:0000313" key="3">
    <source>
        <dbReference type="EMBL" id="SDW46564.1"/>
    </source>
</evidence>
<dbReference type="STRING" id="89784.SAMN04489725_10698"/>
<dbReference type="RefSeq" id="WP_074692745.1">
    <property type="nucleotide sequence ID" value="NZ_BSRA01000008.1"/>
</dbReference>
<keyword evidence="1" id="KW-0472">Membrane</keyword>
<name>A0A1H2TTS3_9BACL</name>
<reference evidence="3" key="2">
    <citation type="submission" date="2016-10" db="EMBL/GenBank/DDBJ databases">
        <authorList>
            <person name="de Groot N.N."/>
        </authorList>
    </citation>
    <scope>NUCLEOTIDE SEQUENCE [LARGE SCALE GENOMIC DNA]</scope>
    <source>
        <strain evidence="3">DSM 12489</strain>
    </source>
</reference>
<reference evidence="4" key="1">
    <citation type="submission" date="2016-10" db="EMBL/GenBank/DDBJ databases">
        <authorList>
            <person name="Varghese N."/>
        </authorList>
    </citation>
    <scope>NUCLEOTIDE SEQUENCE [LARGE SCALE GENOMIC DNA]</scope>
    <source>
        <strain evidence="4">DSM 12489</strain>
    </source>
</reference>
<keyword evidence="1" id="KW-0812">Transmembrane</keyword>
<evidence type="ECO:0000313" key="4">
    <source>
        <dbReference type="Proteomes" id="UP000182589"/>
    </source>
</evidence>
<feature type="transmembrane region" description="Helical" evidence="1">
    <location>
        <begin position="90"/>
        <end position="108"/>
    </location>
</feature>
<dbReference type="EMBL" id="FNOJ01000006">
    <property type="protein sequence ID" value="SDW46564.1"/>
    <property type="molecule type" value="Genomic_DNA"/>
</dbReference>
<feature type="transmembrane region" description="Helical" evidence="1">
    <location>
        <begin position="6"/>
        <end position="25"/>
    </location>
</feature>